<dbReference type="InterPro" id="IPR002126">
    <property type="entry name" value="Cadherin-like_dom"/>
</dbReference>
<dbReference type="PROSITE" id="PS50268">
    <property type="entry name" value="CADHERIN_2"/>
    <property type="match status" value="6"/>
</dbReference>
<feature type="domain" description="Cadherin" evidence="15">
    <location>
        <begin position="243"/>
        <end position="350"/>
    </location>
</feature>
<keyword evidence="5 14" id="KW-0732">Signal</keyword>
<feature type="transmembrane region" description="Helical" evidence="13">
    <location>
        <begin position="859"/>
        <end position="884"/>
    </location>
</feature>
<reference evidence="17" key="2">
    <citation type="journal article" date="2007" name="PLoS Biol.">
        <title>Survey sequencing and comparative analysis of the elephant shark (Callorhinchus milii) genome.</title>
        <authorList>
            <person name="Venkatesh B."/>
            <person name="Kirkness E.F."/>
            <person name="Loh Y.H."/>
            <person name="Halpern A.L."/>
            <person name="Lee A.P."/>
            <person name="Johnson J."/>
            <person name="Dandona N."/>
            <person name="Viswanathan L.D."/>
            <person name="Tay A."/>
            <person name="Venter J.C."/>
            <person name="Strausberg R.L."/>
            <person name="Brenner S."/>
        </authorList>
    </citation>
    <scope>NUCLEOTIDE SEQUENCE [LARGE SCALE GENOMIC DNA]</scope>
</reference>
<dbReference type="PRINTS" id="PR00205">
    <property type="entry name" value="CADHERIN"/>
</dbReference>
<name>A0A4W3JG95_CALMI</name>
<dbReference type="PANTHER" id="PTHR24028:SF236">
    <property type="entry name" value="PROTOCADHERIN GAMMA-C3"/>
    <property type="match status" value="1"/>
</dbReference>
<keyword evidence="6" id="KW-0677">Repeat</keyword>
<evidence type="ECO:0000256" key="14">
    <source>
        <dbReference type="SAM" id="SignalP"/>
    </source>
</evidence>
<evidence type="ECO:0000256" key="8">
    <source>
        <dbReference type="ARBA" id="ARBA00022889"/>
    </source>
</evidence>
<dbReference type="FunFam" id="2.60.40.60:FF:000006">
    <property type="entry name" value="Protocadherin alpha 2"/>
    <property type="match status" value="1"/>
</dbReference>
<dbReference type="Pfam" id="PF00028">
    <property type="entry name" value="Cadherin"/>
    <property type="match status" value="5"/>
</dbReference>
<keyword evidence="7 12" id="KW-0106">Calcium</keyword>
<keyword evidence="8" id="KW-0130">Cell adhesion</keyword>
<dbReference type="PANTHER" id="PTHR24028">
    <property type="entry name" value="CADHERIN-87A"/>
    <property type="match status" value="1"/>
</dbReference>
<dbReference type="InterPro" id="IPR013164">
    <property type="entry name" value="Cadherin_N"/>
</dbReference>
<dbReference type="GO" id="GO:0005509">
    <property type="term" value="F:calcium ion binding"/>
    <property type="evidence" value="ECO:0007669"/>
    <property type="project" value="UniProtKB-UniRule"/>
</dbReference>
<evidence type="ECO:0000256" key="3">
    <source>
        <dbReference type="ARBA" id="ARBA00022475"/>
    </source>
</evidence>
<feature type="transmembrane region" description="Helical" evidence="13">
    <location>
        <begin position="692"/>
        <end position="715"/>
    </location>
</feature>
<keyword evidence="10 13" id="KW-0472">Membrane</keyword>
<feature type="domain" description="Cadherin" evidence="15">
    <location>
        <begin position="134"/>
        <end position="242"/>
    </location>
</feature>
<dbReference type="Pfam" id="PF16492">
    <property type="entry name" value="Cadherin_C_2"/>
    <property type="match status" value="1"/>
</dbReference>
<dbReference type="FunFam" id="2.60.40.60:FF:000129">
    <property type="entry name" value="protocadherin alpha-C2 isoform X1"/>
    <property type="match status" value="1"/>
</dbReference>
<feature type="signal peptide" evidence="14">
    <location>
        <begin position="1"/>
        <end position="29"/>
    </location>
</feature>
<accession>A0A4W3JG95</accession>
<evidence type="ECO:0000256" key="10">
    <source>
        <dbReference type="ARBA" id="ARBA00023136"/>
    </source>
</evidence>
<keyword evidence="3" id="KW-1003">Cell membrane</keyword>
<sequence>MANLHSRRVFKRWAFHLIFLLCFSDVADGQIRYSIPEELERGAFVGNIAEYLGTDARTMSARDLRLVFEGNKRHFEVNLDTGILCVNERIDREQLCAQSPTCSLSFEVTIQNPLEIYRVEVEILDVNDNSPSFPKRDFILEVGESIAPGARFPLESAYDPDVGTNTIKNYEISSNECFGLNMQTTSDGNKVAELLLEKSLDRETEATFQLILKAIDGGFPEKSGTARIIITVLDANDNAPAFDQQLYKARLSENSPTGTSVATVNADDLDEGANAEMTYSFSNHASQRVRELFSLDSETGEITVQGRLDFEEAKVYELAIQATDNGQLAMKGHCKVLVEIIDVNDNPPEIKLTSAFGTVPENVAPGTVITLISVSDRDSGENGQVHCRISNTVPFKLQSSSENQYKFVTNGPLDRESTPTYNVTVLAWDTGSPPLYANKTICVSLSDVNDNAPRFEQPSYTVYLTENITPGASIFSLTALDPDLDANSYVTYTLLDSFIQGESTSAYISVNSNNGDVYALRSFDYEALKSFHIQVQARDAGVPPLSSSTTINVIILDQNDNVPVVISPLTRNGSVAVETVPRSAPTGYLVTRVVAADADSGQNSRLSYKLLKATDPSLFSVGLYSGEIRTTRSFSYQDFTTQSLIITIKDNGQPMLSASVTISFSIVENVTENHLGRNDLYTKPDNFSDLNVYLIITLASTSFIFLVAIVALVAVKCHQDRKTNYGCDTAICCWGYRSSRNVSDHGSAPNECLNYTGYNPGVYNYQVCLSPESNARLSYLTTTDSGLFSVGLHSGEVRTTRRILDEDVTTQRLTILVKDNGQPTLSTLVTISFSIGVNVTEKPLERTNLKRKPAPFSELNLYLIITLGSTSLIFLVTIIILFAIKCHQDGNDIYGVPIPGTYNYNVCLSPESAKSDFLFLSTCNPTIPMSSVKANQSNFSQEVEQERFQPIMGIDCIGSDISLVIHQPSSIAITQGRIRDSLHLRLGVLIGQTKAQPWYLTS</sequence>
<dbReference type="GeneTree" id="ENSGT00940000163777"/>
<dbReference type="Ensembl" id="ENSCMIT00000041994.1">
    <property type="protein sequence ID" value="ENSCMIP00000041407.1"/>
    <property type="gene ID" value="ENSCMIG00000017262.1"/>
</dbReference>
<dbReference type="InterPro" id="IPR020894">
    <property type="entry name" value="Cadherin_CS"/>
</dbReference>
<evidence type="ECO:0000256" key="2">
    <source>
        <dbReference type="ARBA" id="ARBA00004251"/>
    </source>
</evidence>
<organism evidence="16 17">
    <name type="scientific">Callorhinchus milii</name>
    <name type="common">Ghost shark</name>
    <dbReference type="NCBI Taxonomy" id="7868"/>
    <lineage>
        <taxon>Eukaryota</taxon>
        <taxon>Metazoa</taxon>
        <taxon>Chordata</taxon>
        <taxon>Craniata</taxon>
        <taxon>Vertebrata</taxon>
        <taxon>Chondrichthyes</taxon>
        <taxon>Holocephali</taxon>
        <taxon>Chimaeriformes</taxon>
        <taxon>Callorhinchidae</taxon>
        <taxon>Callorhinchus</taxon>
    </lineage>
</organism>
<proteinExistence type="predicted"/>
<reference evidence="17" key="3">
    <citation type="journal article" date="2014" name="Nature">
        <title>Elephant shark genome provides unique insights into gnathostome evolution.</title>
        <authorList>
            <consortium name="International Elephant Shark Genome Sequencing Consortium"/>
            <person name="Venkatesh B."/>
            <person name="Lee A.P."/>
            <person name="Ravi V."/>
            <person name="Maurya A.K."/>
            <person name="Lian M.M."/>
            <person name="Swann J.B."/>
            <person name="Ohta Y."/>
            <person name="Flajnik M.F."/>
            <person name="Sutoh Y."/>
            <person name="Kasahara M."/>
            <person name="Hoon S."/>
            <person name="Gangu V."/>
            <person name="Roy S.W."/>
            <person name="Irimia M."/>
            <person name="Korzh V."/>
            <person name="Kondrychyn I."/>
            <person name="Lim Z.W."/>
            <person name="Tay B.H."/>
            <person name="Tohari S."/>
            <person name="Kong K.W."/>
            <person name="Ho S."/>
            <person name="Lorente-Galdos B."/>
            <person name="Quilez J."/>
            <person name="Marques-Bonet T."/>
            <person name="Raney B.J."/>
            <person name="Ingham P.W."/>
            <person name="Tay A."/>
            <person name="Hillier L.W."/>
            <person name="Minx P."/>
            <person name="Boehm T."/>
            <person name="Wilson R.K."/>
            <person name="Brenner S."/>
            <person name="Warren W.C."/>
        </authorList>
    </citation>
    <scope>NUCLEOTIDE SEQUENCE [LARGE SCALE GENOMIC DNA]</scope>
</reference>
<evidence type="ECO:0000256" key="9">
    <source>
        <dbReference type="ARBA" id="ARBA00022989"/>
    </source>
</evidence>
<feature type="chain" id="PRO_5021444408" description="Cadherin domain-containing protein" evidence="14">
    <location>
        <begin position="30"/>
        <end position="1002"/>
    </location>
</feature>
<keyword evidence="9 13" id="KW-1133">Transmembrane helix</keyword>
<dbReference type="FunFam" id="2.60.40.60:FF:000004">
    <property type="entry name" value="Protocadherin 1 gamma 2"/>
    <property type="match status" value="2"/>
</dbReference>
<reference evidence="17" key="1">
    <citation type="journal article" date="2006" name="Science">
        <title>Ancient noncoding elements conserved in the human genome.</title>
        <authorList>
            <person name="Venkatesh B."/>
            <person name="Kirkness E.F."/>
            <person name="Loh Y.H."/>
            <person name="Halpern A.L."/>
            <person name="Lee A.P."/>
            <person name="Johnson J."/>
            <person name="Dandona N."/>
            <person name="Viswanathan L.D."/>
            <person name="Tay A."/>
            <person name="Venter J.C."/>
            <person name="Strausberg R.L."/>
            <person name="Brenner S."/>
        </authorList>
    </citation>
    <scope>NUCLEOTIDE SEQUENCE [LARGE SCALE GENOMIC DNA]</scope>
</reference>
<feature type="domain" description="Cadherin" evidence="15">
    <location>
        <begin position="579"/>
        <end position="686"/>
    </location>
</feature>
<dbReference type="SUPFAM" id="SSF49313">
    <property type="entry name" value="Cadherin-like"/>
    <property type="match status" value="7"/>
</dbReference>
<evidence type="ECO:0000256" key="12">
    <source>
        <dbReference type="PROSITE-ProRule" id="PRU00043"/>
    </source>
</evidence>
<dbReference type="CDD" id="cd11304">
    <property type="entry name" value="Cadherin_repeat"/>
    <property type="match status" value="7"/>
</dbReference>
<evidence type="ECO:0000256" key="1">
    <source>
        <dbReference type="ARBA" id="ARBA00003436"/>
    </source>
</evidence>
<dbReference type="AlphaFoldDB" id="A0A4W3JG95"/>
<feature type="domain" description="Cadherin" evidence="15">
    <location>
        <begin position="358"/>
        <end position="455"/>
    </location>
</feature>
<protein>
    <recommendedName>
        <fullName evidence="15">Cadherin domain-containing protein</fullName>
    </recommendedName>
</protein>
<dbReference type="Proteomes" id="UP000314986">
    <property type="component" value="Unassembled WGS sequence"/>
</dbReference>
<keyword evidence="11" id="KW-0325">Glycoprotein</keyword>
<dbReference type="Gene3D" id="2.60.40.60">
    <property type="entry name" value="Cadherins"/>
    <property type="match status" value="7"/>
</dbReference>
<dbReference type="InterPro" id="IPR015919">
    <property type="entry name" value="Cadherin-like_sf"/>
</dbReference>
<dbReference type="FunFam" id="2.60.40.60:FF:000018">
    <property type="entry name" value="Protocadherin gamma c3"/>
    <property type="match status" value="1"/>
</dbReference>
<comment type="function">
    <text evidence="1">Potential calcium-dependent cell-adhesion protein. May be involved in the establishment and maintenance of specific neuronal connections in the brain.</text>
</comment>
<dbReference type="Pfam" id="PF08266">
    <property type="entry name" value="Cadherin_2"/>
    <property type="match status" value="1"/>
</dbReference>
<evidence type="ECO:0000313" key="16">
    <source>
        <dbReference type="Ensembl" id="ENSCMIP00000041407.1"/>
    </source>
</evidence>
<keyword evidence="4 13" id="KW-0812">Transmembrane</keyword>
<evidence type="ECO:0000313" key="17">
    <source>
        <dbReference type="Proteomes" id="UP000314986"/>
    </source>
</evidence>
<dbReference type="FunFam" id="2.60.40.60:FF:000001">
    <property type="entry name" value="Protocadherin alpha 2"/>
    <property type="match status" value="1"/>
</dbReference>
<dbReference type="InterPro" id="IPR050174">
    <property type="entry name" value="Protocadherin/Cadherin-CA"/>
</dbReference>
<evidence type="ECO:0000256" key="6">
    <source>
        <dbReference type="ARBA" id="ARBA00022737"/>
    </source>
</evidence>
<evidence type="ECO:0000259" key="15">
    <source>
        <dbReference type="PROSITE" id="PS50268"/>
    </source>
</evidence>
<reference evidence="16" key="4">
    <citation type="submission" date="2025-08" db="UniProtKB">
        <authorList>
            <consortium name="Ensembl"/>
        </authorList>
    </citation>
    <scope>IDENTIFICATION</scope>
</reference>
<comment type="subcellular location">
    <subcellularLocation>
        <location evidence="2">Cell membrane</location>
        <topology evidence="2">Single-pass type I membrane protein</topology>
    </subcellularLocation>
</comment>
<evidence type="ECO:0000256" key="13">
    <source>
        <dbReference type="SAM" id="Phobius"/>
    </source>
</evidence>
<evidence type="ECO:0000256" key="4">
    <source>
        <dbReference type="ARBA" id="ARBA00022692"/>
    </source>
</evidence>
<dbReference type="GO" id="GO:0007156">
    <property type="term" value="P:homophilic cell adhesion via plasma membrane adhesion molecules"/>
    <property type="evidence" value="ECO:0007669"/>
    <property type="project" value="InterPro"/>
</dbReference>
<evidence type="ECO:0000256" key="7">
    <source>
        <dbReference type="ARBA" id="ARBA00022837"/>
    </source>
</evidence>
<keyword evidence="17" id="KW-1185">Reference proteome</keyword>
<feature type="domain" description="Cadherin" evidence="15">
    <location>
        <begin position="456"/>
        <end position="565"/>
    </location>
</feature>
<dbReference type="InterPro" id="IPR032455">
    <property type="entry name" value="Cadherin_C"/>
</dbReference>
<evidence type="ECO:0000256" key="11">
    <source>
        <dbReference type="ARBA" id="ARBA00023180"/>
    </source>
</evidence>
<evidence type="ECO:0000256" key="5">
    <source>
        <dbReference type="ARBA" id="ARBA00022729"/>
    </source>
</evidence>
<dbReference type="FunFam" id="2.60.40.60:FF:000002">
    <property type="entry name" value="Protocadherin alpha 2"/>
    <property type="match status" value="1"/>
</dbReference>
<dbReference type="SMART" id="SM00112">
    <property type="entry name" value="CA"/>
    <property type="match status" value="7"/>
</dbReference>
<dbReference type="PROSITE" id="PS00232">
    <property type="entry name" value="CADHERIN_1"/>
    <property type="match status" value="3"/>
</dbReference>
<feature type="domain" description="Cadherin" evidence="15">
    <location>
        <begin position="27"/>
        <end position="133"/>
    </location>
</feature>
<reference evidence="16" key="5">
    <citation type="submission" date="2025-09" db="UniProtKB">
        <authorList>
            <consortium name="Ensembl"/>
        </authorList>
    </citation>
    <scope>IDENTIFICATION</scope>
</reference>
<dbReference type="GO" id="GO:0005886">
    <property type="term" value="C:plasma membrane"/>
    <property type="evidence" value="ECO:0007669"/>
    <property type="project" value="UniProtKB-SubCell"/>
</dbReference>